<comment type="caution">
    <text evidence="4">The sequence shown here is derived from an EMBL/GenBank/DDBJ whole genome shotgun (WGS) entry which is preliminary data.</text>
</comment>
<name>A0A8J3YHA0_9ACTN</name>
<dbReference type="GO" id="GO:0008610">
    <property type="term" value="P:lipid biosynthetic process"/>
    <property type="evidence" value="ECO:0007669"/>
    <property type="project" value="TreeGrafter"/>
</dbReference>
<evidence type="ECO:0000256" key="1">
    <source>
        <dbReference type="ARBA" id="ARBA00007169"/>
    </source>
</evidence>
<dbReference type="AlphaFoldDB" id="A0A8J3YHA0"/>
<evidence type="ECO:0000313" key="4">
    <source>
        <dbReference type="EMBL" id="GIJ44242.1"/>
    </source>
</evidence>
<dbReference type="PANTHER" id="PTHR11487">
    <property type="entry name" value="THIOESTERASE"/>
    <property type="match status" value="1"/>
</dbReference>
<dbReference type="Pfam" id="PF00975">
    <property type="entry name" value="Thioesterase"/>
    <property type="match status" value="1"/>
</dbReference>
<dbReference type="EMBL" id="BOPF01000003">
    <property type="protein sequence ID" value="GIJ44242.1"/>
    <property type="molecule type" value="Genomic_DNA"/>
</dbReference>
<proteinExistence type="inferred from homology"/>
<dbReference type="SMART" id="SM00824">
    <property type="entry name" value="PKS_TE"/>
    <property type="match status" value="1"/>
</dbReference>
<sequence>MVNSEKLFPVRRPMNAEGALVRRAVRPEATWRLICLPHAGASSGTFSHWSTFLTDAELIAVQLPGRGDRLREPLPDDFGAVVNEVHEALSPYSDLPLVVFGHCGGAVLALEVVRRLTAGDGAPPTALVVSGQAVPTAIPAEEQLHRLSDDELAGQLRRLGGLPLMLDNPQLLRLVLPVVRADMRLTETIVGVAQPVCTPILAVRGTADVRVSAEELANWRTMTTGAFSVREFPGGHFYFEDDAESLVQEIAEARPVA</sequence>
<dbReference type="SUPFAM" id="SSF53474">
    <property type="entry name" value="alpha/beta-Hydrolases"/>
    <property type="match status" value="1"/>
</dbReference>
<keyword evidence="5" id="KW-1185">Reference proteome</keyword>
<dbReference type="GO" id="GO:0016787">
    <property type="term" value="F:hydrolase activity"/>
    <property type="evidence" value="ECO:0007669"/>
    <property type="project" value="UniProtKB-KW"/>
</dbReference>
<evidence type="ECO:0000313" key="5">
    <source>
        <dbReference type="Proteomes" id="UP000619260"/>
    </source>
</evidence>
<evidence type="ECO:0000256" key="2">
    <source>
        <dbReference type="ARBA" id="ARBA00022801"/>
    </source>
</evidence>
<dbReference type="InterPro" id="IPR029058">
    <property type="entry name" value="AB_hydrolase_fold"/>
</dbReference>
<dbReference type="InterPro" id="IPR012223">
    <property type="entry name" value="TEII"/>
</dbReference>
<feature type="domain" description="Thioesterase TesA-like" evidence="3">
    <location>
        <begin position="34"/>
        <end position="252"/>
    </location>
</feature>
<evidence type="ECO:0000259" key="3">
    <source>
        <dbReference type="SMART" id="SM00824"/>
    </source>
</evidence>
<reference evidence="4" key="1">
    <citation type="submission" date="2021-01" db="EMBL/GenBank/DDBJ databases">
        <title>Whole genome shotgun sequence of Virgisporangium aliadipatigenens NBRC 105644.</title>
        <authorList>
            <person name="Komaki H."/>
            <person name="Tamura T."/>
        </authorList>
    </citation>
    <scope>NUCLEOTIDE SEQUENCE</scope>
    <source>
        <strain evidence="4">NBRC 105644</strain>
    </source>
</reference>
<gene>
    <name evidence="4" type="primary">rifR</name>
    <name evidence="4" type="ORF">Val02_11280</name>
</gene>
<accession>A0A8J3YHA0</accession>
<dbReference type="InterPro" id="IPR001031">
    <property type="entry name" value="Thioesterase"/>
</dbReference>
<comment type="similarity">
    <text evidence="1">Belongs to the thioesterase family.</text>
</comment>
<dbReference type="InterPro" id="IPR020802">
    <property type="entry name" value="TesA-like"/>
</dbReference>
<dbReference type="Gene3D" id="3.40.50.1820">
    <property type="entry name" value="alpha/beta hydrolase"/>
    <property type="match status" value="1"/>
</dbReference>
<organism evidence="4 5">
    <name type="scientific">Virgisporangium aliadipatigenens</name>
    <dbReference type="NCBI Taxonomy" id="741659"/>
    <lineage>
        <taxon>Bacteria</taxon>
        <taxon>Bacillati</taxon>
        <taxon>Actinomycetota</taxon>
        <taxon>Actinomycetes</taxon>
        <taxon>Micromonosporales</taxon>
        <taxon>Micromonosporaceae</taxon>
        <taxon>Virgisporangium</taxon>
    </lineage>
</organism>
<protein>
    <submittedName>
        <fullName evidence="4">Oleoyl-ACP hydrolase</fullName>
    </submittedName>
</protein>
<dbReference type="PANTHER" id="PTHR11487:SF0">
    <property type="entry name" value="S-ACYL FATTY ACID SYNTHASE THIOESTERASE, MEDIUM CHAIN"/>
    <property type="match status" value="1"/>
</dbReference>
<dbReference type="Proteomes" id="UP000619260">
    <property type="component" value="Unassembled WGS sequence"/>
</dbReference>
<keyword evidence="2 4" id="KW-0378">Hydrolase</keyword>